<dbReference type="Pfam" id="PF03640">
    <property type="entry name" value="Lipoprotein_15"/>
    <property type="match status" value="2"/>
</dbReference>
<dbReference type="GO" id="GO:0043448">
    <property type="term" value="P:alkane catabolic process"/>
    <property type="evidence" value="ECO:0007669"/>
    <property type="project" value="TreeGrafter"/>
</dbReference>
<protein>
    <submittedName>
        <fullName evidence="1">Uncharacterized protein</fullName>
    </submittedName>
</protein>
<dbReference type="AlphaFoldDB" id="A0A6M7U2Q8"/>
<dbReference type="Proteomes" id="UP000093737">
    <property type="component" value="Unassembled WGS sequence"/>
</dbReference>
<organism evidence="1 2">
    <name type="scientific">Rhizobium loti</name>
    <name type="common">Mesorhizobium loti</name>
    <dbReference type="NCBI Taxonomy" id="381"/>
    <lineage>
        <taxon>Bacteria</taxon>
        <taxon>Pseudomonadati</taxon>
        <taxon>Pseudomonadota</taxon>
        <taxon>Alphaproteobacteria</taxon>
        <taxon>Hyphomicrobiales</taxon>
        <taxon>Phyllobacteriaceae</taxon>
        <taxon>Mesorhizobium</taxon>
    </lineage>
</organism>
<dbReference type="PANTHER" id="PTHR39335">
    <property type="entry name" value="BLL4220 PROTEIN"/>
    <property type="match status" value="1"/>
</dbReference>
<accession>A0A6M7U2Q8</accession>
<dbReference type="EMBL" id="LYTK01000020">
    <property type="protein sequence ID" value="OBQ62341.1"/>
    <property type="molecule type" value="Genomic_DNA"/>
</dbReference>
<proteinExistence type="predicted"/>
<name>A0A6M7U2Q8_RHILI</name>
<dbReference type="RefSeq" id="WP_056572173.1">
    <property type="nucleotide sequence ID" value="NZ_CP033334.1"/>
</dbReference>
<dbReference type="PANTHER" id="PTHR39335:SF1">
    <property type="entry name" value="BLL4220 PROTEIN"/>
    <property type="match status" value="1"/>
</dbReference>
<dbReference type="PIRSF" id="PIRSF029720">
    <property type="entry name" value="UCP029720"/>
    <property type="match status" value="1"/>
</dbReference>
<dbReference type="InterPro" id="IPR005297">
    <property type="entry name" value="Lipoprotein_repeat"/>
</dbReference>
<sequence length="125" mass="13407">MKTITIGLAALLFSTAASFAADAWKEANVGGTKIYTDAKGMTLYTYDKDEKGKSNCYDKCAANWPPLKAKAGAKASKGWTIVDRTDGTKMWAYDGKPLYTFIKDKKAGDVSGDGVAGVWHIAKAD</sequence>
<gene>
    <name evidence="1" type="ORF">A8145_22165</name>
</gene>
<dbReference type="InterPro" id="IPR014558">
    <property type="entry name" value="UCP029720"/>
</dbReference>
<comment type="caution">
    <text evidence="1">The sequence shown here is derived from an EMBL/GenBank/DDBJ whole genome shotgun (WGS) entry which is preliminary data.</text>
</comment>
<evidence type="ECO:0000313" key="1">
    <source>
        <dbReference type="EMBL" id="OBQ62341.1"/>
    </source>
</evidence>
<evidence type="ECO:0000313" key="2">
    <source>
        <dbReference type="Proteomes" id="UP000093737"/>
    </source>
</evidence>
<reference evidence="1 2" key="1">
    <citation type="submission" date="2016-05" db="EMBL/GenBank/DDBJ databases">
        <authorList>
            <person name="Ramsay J.P."/>
        </authorList>
    </citation>
    <scope>NUCLEOTIDE SEQUENCE [LARGE SCALE GENOMIC DNA]</scope>
    <source>
        <strain evidence="1 2">NZP2042</strain>
    </source>
</reference>